<proteinExistence type="predicted"/>
<dbReference type="SUPFAM" id="SSF56731">
    <property type="entry name" value="DNA primase core"/>
    <property type="match status" value="1"/>
</dbReference>
<evidence type="ECO:0000313" key="1">
    <source>
        <dbReference type="EMBL" id="TLE15951.1"/>
    </source>
</evidence>
<gene>
    <name evidence="1" type="ORF">LS72_005170</name>
</gene>
<dbReference type="Gene3D" id="3.40.1360.10">
    <property type="match status" value="1"/>
</dbReference>
<evidence type="ECO:0000313" key="2">
    <source>
        <dbReference type="Proteomes" id="UP000029920"/>
    </source>
</evidence>
<dbReference type="EMBL" id="JRPC02000011">
    <property type="protein sequence ID" value="TLE15951.1"/>
    <property type="molecule type" value="Genomic_DNA"/>
</dbReference>
<sequence>MARISKLNPEETLQLPLDQILLNLGYFKDKNKSSKNHIKLKNDNGDALVISRNAKGDYLYFNPYDERDKGNIFNFCKNRGLKVQDLLQLQKETNLQCHTLPKNTERDKEVEEVLAKFLTFKNLQPKNHFSSDRGISNAILQHLTSEIKMDGDNIAIPTYTIKTLQNTPNKPKQEQTQEQQIFSKTGYQLHLKNPILKNKEGETYTKPLKQICYGKKGLEAIIFSNSKEKEERSNIAKIILTESSIDSLSLFEKLNNERLNKINTIPNTLILSTNGIITESQLQALQYLDKKFPNAKVFLGFDRDKAGEKNTQKAQECFKNAEVNVIKPYCKDFNEDLVLSKVLEIGINAITKDNIHQSLRDFNENLAFFNKGEEFIYEHLKQQSFQQGIQIATRVYYALNQNLEIPQELKQSMEKNLETFNQKLLAFENKMEKLKN</sequence>
<dbReference type="RefSeq" id="WP_052087211.1">
    <property type="nucleotide sequence ID" value="NZ_JRPC02000011.1"/>
</dbReference>
<organism evidence="1 2">
    <name type="scientific">Helicobacter apodemus</name>
    <dbReference type="NCBI Taxonomy" id="135569"/>
    <lineage>
        <taxon>Bacteria</taxon>
        <taxon>Pseudomonadati</taxon>
        <taxon>Campylobacterota</taxon>
        <taxon>Epsilonproteobacteria</taxon>
        <taxon>Campylobacterales</taxon>
        <taxon>Helicobacteraceae</taxon>
        <taxon>Helicobacter</taxon>
    </lineage>
</organism>
<dbReference type="AlphaFoldDB" id="A0A4U8UDM2"/>
<keyword evidence="2" id="KW-1185">Reference proteome</keyword>
<dbReference type="Proteomes" id="UP000029920">
    <property type="component" value="Unassembled WGS sequence"/>
</dbReference>
<name>A0A4U8UDM2_9HELI</name>
<accession>A0A4U8UDM2</accession>
<dbReference type="Pfam" id="PF13155">
    <property type="entry name" value="Toprim_2"/>
    <property type="match status" value="1"/>
</dbReference>
<protein>
    <submittedName>
        <fullName evidence="1">Toprim domain-containing protein</fullName>
    </submittedName>
</protein>
<comment type="caution">
    <text evidence="1">The sequence shown here is derived from an EMBL/GenBank/DDBJ whole genome shotgun (WGS) entry which is preliminary data.</text>
</comment>
<reference evidence="1 2" key="1">
    <citation type="journal article" date="2014" name="Genome Announc.">
        <title>Draft genome sequences of eight enterohepatic helicobacter species isolated from both laboratory and wild rodents.</title>
        <authorList>
            <person name="Sheh A."/>
            <person name="Shen Z."/>
            <person name="Fox J.G."/>
        </authorList>
    </citation>
    <scope>NUCLEOTIDE SEQUENCE [LARGE SCALE GENOMIC DNA]</scope>
    <source>
        <strain evidence="1 2">MIT-03-7007</strain>
    </source>
</reference>